<evidence type="ECO:0000313" key="2">
    <source>
        <dbReference type="EMBL" id="GAA3726882.1"/>
    </source>
</evidence>
<keyword evidence="3" id="KW-1185">Reference proteome</keyword>
<feature type="compositionally biased region" description="Polar residues" evidence="1">
    <location>
        <begin position="1"/>
        <end position="10"/>
    </location>
</feature>
<feature type="region of interest" description="Disordered" evidence="1">
    <location>
        <begin position="1"/>
        <end position="25"/>
    </location>
</feature>
<feature type="compositionally biased region" description="Pro residues" evidence="1">
    <location>
        <begin position="44"/>
        <end position="54"/>
    </location>
</feature>
<evidence type="ECO:0000256" key="1">
    <source>
        <dbReference type="SAM" id="MobiDB-lite"/>
    </source>
</evidence>
<dbReference type="EMBL" id="BAABEP010000014">
    <property type="protein sequence ID" value="GAA3726882.1"/>
    <property type="molecule type" value="Genomic_DNA"/>
</dbReference>
<sequence>MSGASSAQSGRETRGALKRFSQSGTAADGELVEPVFSVMAPFCARPPTPGPLRPQPVENPRRAPVDNRRTRRTAVFRRASRPVLSRSCAHCVSDA</sequence>
<evidence type="ECO:0000313" key="3">
    <source>
        <dbReference type="Proteomes" id="UP001499884"/>
    </source>
</evidence>
<feature type="region of interest" description="Disordered" evidence="1">
    <location>
        <begin position="44"/>
        <end position="72"/>
    </location>
</feature>
<gene>
    <name evidence="2" type="ORF">GCM10023082_26070</name>
</gene>
<organism evidence="2 3">
    <name type="scientific">Streptomyces tremellae</name>
    <dbReference type="NCBI Taxonomy" id="1124239"/>
    <lineage>
        <taxon>Bacteria</taxon>
        <taxon>Bacillati</taxon>
        <taxon>Actinomycetota</taxon>
        <taxon>Actinomycetes</taxon>
        <taxon>Kitasatosporales</taxon>
        <taxon>Streptomycetaceae</taxon>
        <taxon>Streptomyces</taxon>
    </lineage>
</organism>
<proteinExistence type="predicted"/>
<accession>A0ABP7EYX4</accession>
<feature type="compositionally biased region" description="Basic and acidic residues" evidence="1">
    <location>
        <begin position="59"/>
        <end position="68"/>
    </location>
</feature>
<dbReference type="Proteomes" id="UP001499884">
    <property type="component" value="Unassembled WGS sequence"/>
</dbReference>
<protein>
    <submittedName>
        <fullName evidence="2">Uncharacterized protein</fullName>
    </submittedName>
</protein>
<name>A0ABP7EYX4_9ACTN</name>
<reference evidence="3" key="1">
    <citation type="journal article" date="2019" name="Int. J. Syst. Evol. Microbiol.">
        <title>The Global Catalogue of Microorganisms (GCM) 10K type strain sequencing project: providing services to taxonomists for standard genome sequencing and annotation.</title>
        <authorList>
            <consortium name="The Broad Institute Genomics Platform"/>
            <consortium name="The Broad Institute Genome Sequencing Center for Infectious Disease"/>
            <person name="Wu L."/>
            <person name="Ma J."/>
        </authorList>
    </citation>
    <scope>NUCLEOTIDE SEQUENCE [LARGE SCALE GENOMIC DNA]</scope>
    <source>
        <strain evidence="3">JCM 30846</strain>
    </source>
</reference>
<comment type="caution">
    <text evidence="2">The sequence shown here is derived from an EMBL/GenBank/DDBJ whole genome shotgun (WGS) entry which is preliminary data.</text>
</comment>